<feature type="compositionally biased region" description="Basic and acidic residues" evidence="4">
    <location>
        <begin position="1"/>
        <end position="10"/>
    </location>
</feature>
<evidence type="ECO:0000256" key="2">
    <source>
        <dbReference type="ARBA" id="ARBA00022676"/>
    </source>
</evidence>
<organism evidence="6 8">
    <name type="scientific">Corynebacterium curieae</name>
    <dbReference type="NCBI Taxonomy" id="2913500"/>
    <lineage>
        <taxon>Bacteria</taxon>
        <taxon>Bacillati</taxon>
        <taxon>Actinomycetota</taxon>
        <taxon>Actinomycetes</taxon>
        <taxon>Mycobacteriales</taxon>
        <taxon>Corynebacteriaceae</taxon>
        <taxon>Corynebacterium</taxon>
    </lineage>
</organism>
<dbReference type="PANTHER" id="PTHR43630:SF1">
    <property type="entry name" value="POLY-BETA-1,6-N-ACETYL-D-GLUCOSAMINE SYNTHASE"/>
    <property type="match status" value="1"/>
</dbReference>
<reference evidence="6" key="1">
    <citation type="submission" date="2022-02" db="EMBL/GenBank/DDBJ databases">
        <title>Corynebacterium sp. from urogenital microbiome.</title>
        <authorList>
            <person name="Cappelli E.A."/>
            <person name="Ribeiro T.G."/>
            <person name="Peixe L."/>
        </authorList>
    </citation>
    <scope>NUCLEOTIDE SEQUENCE</scope>
    <source>
        <strain evidence="6">C8Ua_181</strain>
    </source>
</reference>
<evidence type="ECO:0000256" key="1">
    <source>
        <dbReference type="ARBA" id="ARBA00006739"/>
    </source>
</evidence>
<dbReference type="Proteomes" id="UP001185631">
    <property type="component" value="Unassembled WGS sequence"/>
</dbReference>
<accession>A0A9X3RSU1</accession>
<dbReference type="Proteomes" id="UP001146430">
    <property type="component" value="Unassembled WGS sequence"/>
</dbReference>
<dbReference type="Gene3D" id="3.90.550.10">
    <property type="entry name" value="Spore Coat Polysaccharide Biosynthesis Protein SpsA, Chain A"/>
    <property type="match status" value="1"/>
</dbReference>
<dbReference type="InterPro" id="IPR029044">
    <property type="entry name" value="Nucleotide-diphossugar_trans"/>
</dbReference>
<keyword evidence="2 7" id="KW-0328">Glycosyltransferase</keyword>
<dbReference type="EMBL" id="JAVBID010000006">
    <property type="protein sequence ID" value="MDV2424004.1"/>
    <property type="molecule type" value="Genomic_DNA"/>
</dbReference>
<dbReference type="CDD" id="cd00761">
    <property type="entry name" value="Glyco_tranf_GTA_type"/>
    <property type="match status" value="1"/>
</dbReference>
<dbReference type="AlphaFoldDB" id="A0A9X3RSU1"/>
<evidence type="ECO:0000313" key="8">
    <source>
        <dbReference type="Proteomes" id="UP001146430"/>
    </source>
</evidence>
<dbReference type="PANTHER" id="PTHR43630">
    <property type="entry name" value="POLY-BETA-1,6-N-ACETYL-D-GLUCOSAMINE SYNTHASE"/>
    <property type="match status" value="1"/>
</dbReference>
<feature type="region of interest" description="Disordered" evidence="4">
    <location>
        <begin position="1"/>
        <end position="30"/>
    </location>
</feature>
<feature type="compositionally biased region" description="Basic residues" evidence="4">
    <location>
        <begin position="11"/>
        <end position="20"/>
    </location>
</feature>
<sequence length="883" mass="99959">MRKEEIQSEHKRLRKVKKKAKEGQVRADSFSKASQTPMFRNYLTGTGPLVKPIVKRKDYLREFSKFEEANASAMQKLLAEAESLPKASAQKWNTKREAKIGIIADRFLYESLEVAADFIPITPENFREAIPQTDVLLVVSAWRGLNEEWVNLPRRTSGKRELLEETIIPFAKDQAIPVVFYSKEDPPNYESFVSLARLADHVFTSAEEVIPKYRKDIPDGIPVEPLRFGVNYKIHNPLGSMRHLGREMVFAGSWMSHKYPSRAASTEKMFDGALRAGLPLYVVDRNLDLDPKSFKNLEKYMFPDRFVANLHRPLPHDQLLRLQKLLPLAFNLNSVMGSQTMFANRVVELLAMGTLLISNYSAGVNTRYPSVAIMDTELDTQQFLETLSDDYLRYCQVEGIREVFLHDTAFDRVDKILNSVGINTPEDNHRILIVANSQAEFEQFQKSQASDFDCTYVPSSEVSNIKGSEYGDLVIFADRLESFGPDIINDAVAAYRYSAPDALYITAFDSGAEAYEPKAHGSGISKPATAYWINAGEIVNDANVETSMTIKSSFTSSNETKQSSQEAELSVIVPAYNNGKHLIHKCCQSIFRSSINNLAKVIIVDDGSTDPKTQATLNLLEKTKPNVEVYRFPLGGSGSASRPRNKGLELTQTPYVTYLDPDNEQVNDTYIRLLDRVKDTGADFAIGNMVRFKGKRNRINNSKELKKAMAKSAALDGQNADLLEKLGFKPMSIQALVADTAWLKSLNLEQPVGAVGQDSYFFQQMLYYARKVSITSRAAHIYYAEISTSTVNAISPKYYRKYLPLEEDRAKWLEEVGLLRAYQEDRFTQFLEHWYVKKLENVDPDDLDECIELIEEINGIYGLSEDSNPEIRRIMDKARTLKQ</sequence>
<keyword evidence="3 7" id="KW-0808">Transferase</keyword>
<protein>
    <submittedName>
        <fullName evidence="6 7">Glycosyltransferase</fullName>
        <ecNumber evidence="7">2.4.-.-</ecNumber>
    </submittedName>
</protein>
<comment type="caution">
    <text evidence="6">The sequence shown here is derived from an EMBL/GenBank/DDBJ whole genome shotgun (WGS) entry which is preliminary data.</text>
</comment>
<dbReference type="EC" id="2.4.-.-" evidence="7"/>
<evidence type="ECO:0000256" key="4">
    <source>
        <dbReference type="SAM" id="MobiDB-lite"/>
    </source>
</evidence>
<name>A0A9X3RSU1_9CORY</name>
<evidence type="ECO:0000256" key="3">
    <source>
        <dbReference type="ARBA" id="ARBA00022679"/>
    </source>
</evidence>
<gene>
    <name evidence="6" type="ORF">L8V01_02870</name>
    <name evidence="7" type="ORF">RAE13_06200</name>
</gene>
<dbReference type="RefSeq" id="WP_269945636.1">
    <property type="nucleotide sequence ID" value="NZ_JAKMUU010000001.1"/>
</dbReference>
<proteinExistence type="inferred from homology"/>
<dbReference type="GO" id="GO:0016757">
    <property type="term" value="F:glycosyltransferase activity"/>
    <property type="evidence" value="ECO:0007669"/>
    <property type="project" value="UniProtKB-KW"/>
</dbReference>
<evidence type="ECO:0000313" key="6">
    <source>
        <dbReference type="EMBL" id="MCZ9306427.1"/>
    </source>
</evidence>
<evidence type="ECO:0000313" key="9">
    <source>
        <dbReference type="Proteomes" id="UP001185631"/>
    </source>
</evidence>
<keyword evidence="9" id="KW-1185">Reference proteome</keyword>
<evidence type="ECO:0000313" key="7">
    <source>
        <dbReference type="EMBL" id="MDV2424004.1"/>
    </source>
</evidence>
<dbReference type="Pfam" id="PF00535">
    <property type="entry name" value="Glycos_transf_2"/>
    <property type="match status" value="1"/>
</dbReference>
<evidence type="ECO:0000259" key="5">
    <source>
        <dbReference type="Pfam" id="PF00535"/>
    </source>
</evidence>
<dbReference type="EMBL" id="JAKMUU010000001">
    <property type="protein sequence ID" value="MCZ9306427.1"/>
    <property type="molecule type" value="Genomic_DNA"/>
</dbReference>
<dbReference type="InterPro" id="IPR001173">
    <property type="entry name" value="Glyco_trans_2-like"/>
</dbReference>
<dbReference type="SUPFAM" id="SSF53448">
    <property type="entry name" value="Nucleotide-diphospho-sugar transferases"/>
    <property type="match status" value="1"/>
</dbReference>
<reference evidence="7 9" key="2">
    <citation type="submission" date="2023-08" db="EMBL/GenBank/DDBJ databases">
        <title>Genomic characterization of the C. tuberculostearicum species complex, a ubiquitous member of the human skin microbiome.</title>
        <authorList>
            <person name="Ahmed N."/>
            <person name="Deming C."/>
            <person name="Conlan S."/>
            <person name="Segre J."/>
        </authorList>
    </citation>
    <scope>NUCLEOTIDE SEQUENCE [LARGE SCALE GENOMIC DNA]</scope>
    <source>
        <strain evidence="7 9">CTNIH19</strain>
    </source>
</reference>
<comment type="similarity">
    <text evidence="1">Belongs to the glycosyltransferase 2 family.</text>
</comment>
<feature type="domain" description="Glycosyltransferase 2-like" evidence="5">
    <location>
        <begin position="570"/>
        <end position="704"/>
    </location>
</feature>